<dbReference type="InterPro" id="IPR036116">
    <property type="entry name" value="FN3_sf"/>
</dbReference>
<reference evidence="4" key="3">
    <citation type="submission" date="2025-09" db="UniProtKB">
        <authorList>
            <consortium name="Ensembl"/>
        </authorList>
    </citation>
    <scope>IDENTIFICATION</scope>
</reference>
<dbReference type="SUPFAM" id="SSF48726">
    <property type="entry name" value="Immunoglobulin"/>
    <property type="match status" value="5"/>
</dbReference>
<keyword evidence="1" id="KW-0677">Repeat</keyword>
<reference evidence="4" key="2">
    <citation type="submission" date="2025-08" db="UniProtKB">
        <authorList>
            <consortium name="Ensembl"/>
        </authorList>
    </citation>
    <scope>IDENTIFICATION</scope>
</reference>
<dbReference type="SUPFAM" id="SSF49265">
    <property type="entry name" value="Fibronectin type III"/>
    <property type="match status" value="1"/>
</dbReference>
<dbReference type="CDD" id="cd00063">
    <property type="entry name" value="FN3"/>
    <property type="match status" value="1"/>
</dbReference>
<dbReference type="PANTHER" id="PTHR13817">
    <property type="entry name" value="TITIN"/>
    <property type="match status" value="1"/>
</dbReference>
<dbReference type="Gene3D" id="2.60.40.10">
    <property type="entry name" value="Immunoglobulins"/>
    <property type="match status" value="6"/>
</dbReference>
<dbReference type="FunFam" id="2.60.40.10:FF:000085">
    <property type="entry name" value="Myosin-binding protein C, slow type"/>
    <property type="match status" value="1"/>
</dbReference>
<dbReference type="FunFam" id="2.60.40.10:FF:000081">
    <property type="entry name" value="Myosin-binding protein C, slow type"/>
    <property type="match status" value="1"/>
</dbReference>
<protein>
    <submittedName>
        <fullName evidence="4">Myosin binding protein C1</fullName>
    </submittedName>
</protein>
<dbReference type="PROSITE" id="PS50835">
    <property type="entry name" value="IG_LIKE"/>
    <property type="match status" value="1"/>
</dbReference>
<evidence type="ECO:0000259" key="3">
    <source>
        <dbReference type="PROSITE" id="PS50835"/>
    </source>
</evidence>
<organism evidence="4 5">
    <name type="scientific">Anas platyrhynchos</name>
    <name type="common">Mallard</name>
    <name type="synonym">Anas boschas</name>
    <dbReference type="NCBI Taxonomy" id="8839"/>
    <lineage>
        <taxon>Eukaryota</taxon>
        <taxon>Metazoa</taxon>
        <taxon>Chordata</taxon>
        <taxon>Craniata</taxon>
        <taxon>Vertebrata</taxon>
        <taxon>Euteleostomi</taxon>
        <taxon>Archelosauria</taxon>
        <taxon>Archosauria</taxon>
        <taxon>Dinosauria</taxon>
        <taxon>Saurischia</taxon>
        <taxon>Theropoda</taxon>
        <taxon>Coelurosauria</taxon>
        <taxon>Aves</taxon>
        <taxon>Neognathae</taxon>
        <taxon>Galloanserae</taxon>
        <taxon>Anseriformes</taxon>
        <taxon>Anatidae</taxon>
        <taxon>Anatinae</taxon>
        <taxon>Anas</taxon>
    </lineage>
</organism>
<dbReference type="InterPro" id="IPR050964">
    <property type="entry name" value="Striated_Muscle_Regulatory"/>
</dbReference>
<evidence type="ECO:0000313" key="5">
    <source>
        <dbReference type="Proteomes" id="UP000694400"/>
    </source>
</evidence>
<dbReference type="Ensembl" id="ENSAPLT00020028798.1">
    <property type="protein sequence ID" value="ENSAPLP00020026744.1"/>
    <property type="gene ID" value="ENSAPLG00020018146.1"/>
</dbReference>
<dbReference type="AlphaFoldDB" id="A0A8B9TWM0"/>
<dbReference type="GO" id="GO:0045214">
    <property type="term" value="P:sarcomere organization"/>
    <property type="evidence" value="ECO:0007669"/>
    <property type="project" value="TreeGrafter"/>
</dbReference>
<dbReference type="GO" id="GO:0031430">
    <property type="term" value="C:M band"/>
    <property type="evidence" value="ECO:0007669"/>
    <property type="project" value="TreeGrafter"/>
</dbReference>
<name>A0A8B9TWM0_ANAPL</name>
<dbReference type="InterPro" id="IPR003961">
    <property type="entry name" value="FN3_dom"/>
</dbReference>
<dbReference type="InterPro" id="IPR040849">
    <property type="entry name" value="MyBP-C_THB"/>
</dbReference>
<accession>A0A8B9TWM0</accession>
<dbReference type="InterPro" id="IPR003599">
    <property type="entry name" value="Ig_sub"/>
</dbReference>
<dbReference type="SMART" id="SM00408">
    <property type="entry name" value="IGc2"/>
    <property type="match status" value="2"/>
</dbReference>
<dbReference type="FunFam" id="2.60.40.10:FF:000111">
    <property type="entry name" value="Myosin-binding protein C, slow type"/>
    <property type="match status" value="1"/>
</dbReference>
<evidence type="ECO:0000313" key="4">
    <source>
        <dbReference type="Ensembl" id="ENSAPLP00020026744.1"/>
    </source>
</evidence>
<dbReference type="InterPro" id="IPR003598">
    <property type="entry name" value="Ig_sub2"/>
</dbReference>
<evidence type="ECO:0000256" key="1">
    <source>
        <dbReference type="ARBA" id="ARBA00022737"/>
    </source>
</evidence>
<reference evidence="4" key="1">
    <citation type="submission" date="2019-08" db="EMBL/GenBank/DDBJ databases">
        <title>Three high-quality genomes provides insights into domestication of ducks.</title>
        <authorList>
            <person name="Hou Z.C."/>
            <person name="Zhu F."/>
            <person name="Yin Z.T."/>
            <person name="Zhang F."/>
        </authorList>
    </citation>
    <scope>NUCLEOTIDE SEQUENCE [LARGE SCALE GENOMIC DNA]</scope>
</reference>
<dbReference type="Pfam" id="PF18362">
    <property type="entry name" value="THB"/>
    <property type="match status" value="1"/>
</dbReference>
<dbReference type="FunFam" id="2.60.40.10:FF:000286">
    <property type="entry name" value="Myosin binding protein C, slow type"/>
    <property type="match status" value="1"/>
</dbReference>
<dbReference type="Pfam" id="PF07679">
    <property type="entry name" value="I-set"/>
    <property type="match status" value="3"/>
</dbReference>
<dbReference type="CDD" id="cd05894">
    <property type="entry name" value="Ig_C5_MyBP-C"/>
    <property type="match status" value="1"/>
</dbReference>
<dbReference type="SMART" id="SM00409">
    <property type="entry name" value="IG"/>
    <property type="match status" value="5"/>
</dbReference>
<proteinExistence type="predicted"/>
<dbReference type="Proteomes" id="UP000694400">
    <property type="component" value="Chromosome 1"/>
</dbReference>
<dbReference type="InterPro" id="IPR007110">
    <property type="entry name" value="Ig-like_dom"/>
</dbReference>
<dbReference type="InterPro" id="IPR013098">
    <property type="entry name" value="Ig_I-set"/>
</dbReference>
<dbReference type="InterPro" id="IPR013783">
    <property type="entry name" value="Ig-like_fold"/>
</dbReference>
<feature type="domain" description="Ig-like" evidence="3">
    <location>
        <begin position="277"/>
        <end position="364"/>
    </location>
</feature>
<dbReference type="PANTHER" id="PTHR13817:SF27">
    <property type="entry name" value="MYOSIN-BINDING PROTEIN C, SLOW-TYPE"/>
    <property type="match status" value="1"/>
</dbReference>
<sequence length="650" mass="73362">STSLVLISSQRNSLQAVRGNITFIAKVEAKDLLRKPNVKWFKGKWMDLASKAGKHLQLKESFERHTKIHTFEMHIIQAKENYAGNYRCEVSYKDKFDSCSFDLEVTESSQAAPSIDIRSAFKRSGDGQDDAGELDFSGLLKRREVKQQEEEPEVDVWELLKNANPSEYEKIAFQYGITDLRGMLKRLKRMRREVKKSAAFAKGLDPAYQVDKGGKVRFMVELADPTLSGFIVYKYIFEHKGNQRILFINNCTMTDDARYYVTAGDEKCSTELFVRDPPILVTKGLEDTNTYVGERVELSCEVSEDDANVKWFKNGVELTNEPKSRYRIKVEGKKHTLIIEEAAKNDSATYSVMTTGGQSEAKLSVDLRPLKISLALEDQTVRLGQEIHLKCEISENVEGKWYKNGQLVEASDRVKLYHKGRIHRFIIASAAVDDEGEYMFVPDAYNINIPCKVHVVDPPKLHLDGLGEDNTVTVVAGSKLRLEIPITGEPTPKVMWSKGDKWLTDSGRIRAETYPDSSCLVIDTAEREDSGPFRITLKNEAGEDTALINIKVVDVPDPPQAPNKQSSRWMRLNFELCKETTFEPKKMIEGVAYEVRVFAVNAIGISKPSMPSKSFVPLAVTSPPTLLAVDGVTDTSVTMKWRWLCCRVLL</sequence>
<keyword evidence="2" id="KW-0393">Immunoglobulin domain</keyword>
<dbReference type="InterPro" id="IPR036179">
    <property type="entry name" value="Ig-like_dom_sf"/>
</dbReference>
<evidence type="ECO:0000256" key="2">
    <source>
        <dbReference type="ARBA" id="ARBA00023319"/>
    </source>
</evidence>